<comment type="cofactor">
    <cofactor evidence="1">
        <name>pyridoxal 5'-phosphate</name>
        <dbReference type="ChEBI" id="CHEBI:597326"/>
    </cofactor>
</comment>
<feature type="domain" description="Aminotransferase class I/classII large" evidence="7">
    <location>
        <begin position="29"/>
        <end position="386"/>
    </location>
</feature>
<protein>
    <submittedName>
        <fullName evidence="8">Aspartate aminotransferase</fullName>
    </submittedName>
</protein>
<dbReference type="GO" id="GO:0004069">
    <property type="term" value="F:L-aspartate:2-oxoglutarate aminotransferase activity"/>
    <property type="evidence" value="ECO:0007669"/>
    <property type="project" value="TreeGrafter"/>
</dbReference>
<dbReference type="GO" id="GO:0030170">
    <property type="term" value="F:pyridoxal phosphate binding"/>
    <property type="evidence" value="ECO:0007669"/>
    <property type="project" value="InterPro"/>
</dbReference>
<keyword evidence="9" id="KW-1185">Reference proteome</keyword>
<dbReference type="Proteomes" id="UP000813385">
    <property type="component" value="Unassembled WGS sequence"/>
</dbReference>
<keyword evidence="4 8" id="KW-0032">Aminotransferase</keyword>
<evidence type="ECO:0000256" key="6">
    <source>
        <dbReference type="ARBA" id="ARBA00022898"/>
    </source>
</evidence>
<evidence type="ECO:0000256" key="4">
    <source>
        <dbReference type="ARBA" id="ARBA00022576"/>
    </source>
</evidence>
<keyword evidence="6" id="KW-0663">Pyridoxal phosphate</keyword>
<dbReference type="AlphaFoldDB" id="A0A8K0X0A4"/>
<evidence type="ECO:0000256" key="1">
    <source>
        <dbReference type="ARBA" id="ARBA00001933"/>
    </source>
</evidence>
<name>A0A8K0X0A4_9PEZI</name>
<evidence type="ECO:0000256" key="2">
    <source>
        <dbReference type="ARBA" id="ARBA00007441"/>
    </source>
</evidence>
<sequence>MVFESIQAGVPDPMFELKIRADNDKSPLKVDLGVGIYRNESGVYQELASVKEAKHKLAAANLGHDYEITTGNRDFLSLASQVMFGEGNIASENLASVQTISGTGAVHLAFLFIARNISSLTKVYVGVPAWGNYKPALELVGLEATEYRHYDPLTRMFDHRATLEAIEGAPAGSVFILQGCCHNPTGADPTPEQWDEIADALEAGGHLPLFDLAYQGLGRGLDEDAYAIRLCARRGLEMLVCQSFSKNFAIYGERCGALHVACRDGKAAENVHDQLRCLIRWEISSSPAFGSRIVKTVLTDDGLAVEWKAELSSMRERIQDLRLQLFHELTHVLRTPGDWSHITQENGLFSFLKLTEAQCKYLTDQHHIYLPGNGRINMSGLNSKNLA</sequence>
<dbReference type="Pfam" id="PF00155">
    <property type="entry name" value="Aminotran_1_2"/>
    <property type="match status" value="1"/>
</dbReference>
<gene>
    <name evidence="8" type="ORF">B0T11DRAFT_343203</name>
</gene>
<dbReference type="Gene3D" id="3.90.1150.10">
    <property type="entry name" value="Aspartate Aminotransferase, domain 1"/>
    <property type="match status" value="1"/>
</dbReference>
<evidence type="ECO:0000259" key="7">
    <source>
        <dbReference type="Pfam" id="PF00155"/>
    </source>
</evidence>
<evidence type="ECO:0000256" key="5">
    <source>
        <dbReference type="ARBA" id="ARBA00022679"/>
    </source>
</evidence>
<dbReference type="PANTHER" id="PTHR11879:SF55">
    <property type="entry name" value="GLUTAMATE OXALOACETATE TRANSAMINASE 1, ISOFORM B"/>
    <property type="match status" value="1"/>
</dbReference>
<organism evidence="8 9">
    <name type="scientific">Plectosphaerella cucumerina</name>
    <dbReference type="NCBI Taxonomy" id="40658"/>
    <lineage>
        <taxon>Eukaryota</taxon>
        <taxon>Fungi</taxon>
        <taxon>Dikarya</taxon>
        <taxon>Ascomycota</taxon>
        <taxon>Pezizomycotina</taxon>
        <taxon>Sordariomycetes</taxon>
        <taxon>Hypocreomycetidae</taxon>
        <taxon>Glomerellales</taxon>
        <taxon>Plectosphaerellaceae</taxon>
        <taxon>Plectosphaerella</taxon>
    </lineage>
</organism>
<dbReference type="OrthoDB" id="6752799at2759"/>
<keyword evidence="5" id="KW-0808">Transferase</keyword>
<comment type="similarity">
    <text evidence="2">Belongs to the class-I pyridoxal-phosphate-dependent aminotransferase family.</text>
</comment>
<proteinExistence type="inferred from homology"/>
<evidence type="ECO:0000313" key="8">
    <source>
        <dbReference type="EMBL" id="KAH7350044.1"/>
    </source>
</evidence>
<dbReference type="PRINTS" id="PR00799">
    <property type="entry name" value="TRANSAMINASE"/>
</dbReference>
<dbReference type="SUPFAM" id="SSF53383">
    <property type="entry name" value="PLP-dependent transferases"/>
    <property type="match status" value="1"/>
</dbReference>
<dbReference type="CDD" id="cd00609">
    <property type="entry name" value="AAT_like"/>
    <property type="match status" value="1"/>
</dbReference>
<accession>A0A8K0X0A4</accession>
<dbReference type="PANTHER" id="PTHR11879">
    <property type="entry name" value="ASPARTATE AMINOTRANSFERASE"/>
    <property type="match status" value="1"/>
</dbReference>
<dbReference type="GO" id="GO:0006520">
    <property type="term" value="P:amino acid metabolic process"/>
    <property type="evidence" value="ECO:0007669"/>
    <property type="project" value="InterPro"/>
</dbReference>
<reference evidence="8" key="1">
    <citation type="journal article" date="2021" name="Nat. Commun.">
        <title>Genetic determinants of endophytism in the Arabidopsis root mycobiome.</title>
        <authorList>
            <person name="Mesny F."/>
            <person name="Miyauchi S."/>
            <person name="Thiergart T."/>
            <person name="Pickel B."/>
            <person name="Atanasova L."/>
            <person name="Karlsson M."/>
            <person name="Huettel B."/>
            <person name="Barry K.W."/>
            <person name="Haridas S."/>
            <person name="Chen C."/>
            <person name="Bauer D."/>
            <person name="Andreopoulos W."/>
            <person name="Pangilinan J."/>
            <person name="LaButti K."/>
            <person name="Riley R."/>
            <person name="Lipzen A."/>
            <person name="Clum A."/>
            <person name="Drula E."/>
            <person name="Henrissat B."/>
            <person name="Kohler A."/>
            <person name="Grigoriev I.V."/>
            <person name="Martin F.M."/>
            <person name="Hacquard S."/>
        </authorList>
    </citation>
    <scope>NUCLEOTIDE SEQUENCE</scope>
    <source>
        <strain evidence="8">MPI-CAGE-AT-0016</strain>
    </source>
</reference>
<evidence type="ECO:0000256" key="3">
    <source>
        <dbReference type="ARBA" id="ARBA00011738"/>
    </source>
</evidence>
<dbReference type="InterPro" id="IPR015421">
    <property type="entry name" value="PyrdxlP-dep_Trfase_major"/>
</dbReference>
<comment type="subunit">
    <text evidence="3">Homodimer.</text>
</comment>
<dbReference type="EMBL" id="JAGPXD010000006">
    <property type="protein sequence ID" value="KAH7350044.1"/>
    <property type="molecule type" value="Genomic_DNA"/>
</dbReference>
<evidence type="ECO:0000313" key="9">
    <source>
        <dbReference type="Proteomes" id="UP000813385"/>
    </source>
</evidence>
<dbReference type="NCBIfam" id="NF006719">
    <property type="entry name" value="PRK09257.1"/>
    <property type="match status" value="1"/>
</dbReference>
<dbReference type="InterPro" id="IPR004839">
    <property type="entry name" value="Aminotransferase_I/II_large"/>
</dbReference>
<dbReference type="InterPro" id="IPR015424">
    <property type="entry name" value="PyrdxlP-dep_Trfase"/>
</dbReference>
<dbReference type="Gene3D" id="3.40.640.10">
    <property type="entry name" value="Type I PLP-dependent aspartate aminotransferase-like (Major domain)"/>
    <property type="match status" value="1"/>
</dbReference>
<dbReference type="InterPro" id="IPR000796">
    <property type="entry name" value="Asp_trans"/>
</dbReference>
<comment type="caution">
    <text evidence="8">The sequence shown here is derived from an EMBL/GenBank/DDBJ whole genome shotgun (WGS) entry which is preliminary data.</text>
</comment>
<dbReference type="InterPro" id="IPR015422">
    <property type="entry name" value="PyrdxlP-dep_Trfase_small"/>
</dbReference>